<sequence length="457" mass="51071">MAETHENPMAATVLDRCEIQPSPETVTELTLPLLHFDITWLYFNPVQRLLFFDFPCSKPHFLETLVPKLKQSLLRTLNHFLPLAGNIVHPVDAGRPFTRFSVGDSVSLTIAECNKDFKHLTGNHPRVADEFYACVPDLPPGKQSSNAVVFPVLALQITLFPNHGICLGFTNHHAIGDASSIVRFIKAWASVNRFGSDAKLIDDKSLPFYDRTGVEDPEGLDSIYWNLMKRSRPIESLPMKFPLNRARATFVIKRDDILLLKNFVLSRRPEMPHVTAFTVTCALVWVCLVKTDTEIVPEEEPEYFGFAAECRGRLNPPLPAAYFGNCLSFVKAEATNGMLKGRDGFMVAVECVGDAVKKTVYNPNGILDGAEEWPEEFGKLIGKRLFGVAGSPRFDLYDADYGWGRPKKFESASIDGDSSMSLCKSRYFEGGLEIGLSRPKKKLDAFAAIFTEALRKL</sequence>
<dbReference type="Pfam" id="PF02458">
    <property type="entry name" value="Transferase"/>
    <property type="match status" value="1"/>
</dbReference>
<dbReference type="Gene3D" id="3.30.559.10">
    <property type="entry name" value="Chloramphenicol acetyltransferase-like domain"/>
    <property type="match status" value="2"/>
</dbReference>
<proteinExistence type="predicted"/>
<evidence type="ECO:0000256" key="1">
    <source>
        <dbReference type="ARBA" id="ARBA00022679"/>
    </source>
</evidence>
<evidence type="ECO:0000313" key="4">
    <source>
        <dbReference type="Proteomes" id="UP001291926"/>
    </source>
</evidence>
<protein>
    <submittedName>
        <fullName evidence="3">Uncharacterized protein</fullName>
    </submittedName>
</protein>
<gene>
    <name evidence="3" type="ORF">RD792_007477</name>
</gene>
<evidence type="ECO:0000313" key="3">
    <source>
        <dbReference type="EMBL" id="KAK4484877.1"/>
    </source>
</evidence>
<keyword evidence="2" id="KW-0012">Acyltransferase</keyword>
<comment type="caution">
    <text evidence="3">The sequence shown here is derived from an EMBL/GenBank/DDBJ whole genome shotgun (WGS) entry which is preliminary data.</text>
</comment>
<dbReference type="InterPro" id="IPR051504">
    <property type="entry name" value="Plant_metabolite_acyltrans"/>
</dbReference>
<dbReference type="EMBL" id="JAYDYQ010002533">
    <property type="protein sequence ID" value="KAK4484877.1"/>
    <property type="molecule type" value="Genomic_DNA"/>
</dbReference>
<name>A0ABR0D6N7_9LAMI</name>
<organism evidence="3 4">
    <name type="scientific">Penstemon davidsonii</name>
    <dbReference type="NCBI Taxonomy" id="160366"/>
    <lineage>
        <taxon>Eukaryota</taxon>
        <taxon>Viridiplantae</taxon>
        <taxon>Streptophyta</taxon>
        <taxon>Embryophyta</taxon>
        <taxon>Tracheophyta</taxon>
        <taxon>Spermatophyta</taxon>
        <taxon>Magnoliopsida</taxon>
        <taxon>eudicotyledons</taxon>
        <taxon>Gunneridae</taxon>
        <taxon>Pentapetalae</taxon>
        <taxon>asterids</taxon>
        <taxon>lamiids</taxon>
        <taxon>Lamiales</taxon>
        <taxon>Plantaginaceae</taxon>
        <taxon>Cheloneae</taxon>
        <taxon>Penstemon</taxon>
    </lineage>
</organism>
<dbReference type="Proteomes" id="UP001291926">
    <property type="component" value="Unassembled WGS sequence"/>
</dbReference>
<accession>A0ABR0D6N7</accession>
<keyword evidence="1" id="KW-0808">Transferase</keyword>
<evidence type="ECO:0000256" key="2">
    <source>
        <dbReference type="ARBA" id="ARBA00023315"/>
    </source>
</evidence>
<dbReference type="PANTHER" id="PTHR31625">
    <property type="match status" value="1"/>
</dbReference>
<reference evidence="3 4" key="1">
    <citation type="journal article" date="2023" name="bioRxiv">
        <title>Genome report: Whole genome sequence and annotation of Penstemon davidsonii.</title>
        <authorList>
            <person name="Ostevik K.L."/>
            <person name="Alabady M."/>
            <person name="Zhang M."/>
            <person name="Rausher M.D."/>
        </authorList>
    </citation>
    <scope>NUCLEOTIDE SEQUENCE [LARGE SCALE GENOMIC DNA]</scope>
    <source>
        <strain evidence="3">DNT005</strain>
        <tissue evidence="3">Whole leaf</tissue>
    </source>
</reference>
<keyword evidence="4" id="KW-1185">Reference proteome</keyword>
<dbReference type="InterPro" id="IPR023213">
    <property type="entry name" value="CAT-like_dom_sf"/>
</dbReference>